<feature type="chain" id="PRO_5040489031" evidence="1">
    <location>
        <begin position="19"/>
        <end position="457"/>
    </location>
</feature>
<organism evidence="2 3">
    <name type="scientific">Rhodocollybia butyracea</name>
    <dbReference type="NCBI Taxonomy" id="206335"/>
    <lineage>
        <taxon>Eukaryota</taxon>
        <taxon>Fungi</taxon>
        <taxon>Dikarya</taxon>
        <taxon>Basidiomycota</taxon>
        <taxon>Agaricomycotina</taxon>
        <taxon>Agaricomycetes</taxon>
        <taxon>Agaricomycetidae</taxon>
        <taxon>Agaricales</taxon>
        <taxon>Marasmiineae</taxon>
        <taxon>Omphalotaceae</taxon>
        <taxon>Rhodocollybia</taxon>
    </lineage>
</organism>
<reference evidence="2" key="1">
    <citation type="submission" date="2020-11" db="EMBL/GenBank/DDBJ databases">
        <authorList>
            <consortium name="DOE Joint Genome Institute"/>
            <person name="Ahrendt S."/>
            <person name="Riley R."/>
            <person name="Andreopoulos W."/>
            <person name="Labutti K."/>
            <person name="Pangilinan J."/>
            <person name="Ruiz-Duenas F.J."/>
            <person name="Barrasa J.M."/>
            <person name="Sanchez-Garcia M."/>
            <person name="Camarero S."/>
            <person name="Miyauchi S."/>
            <person name="Serrano A."/>
            <person name="Linde D."/>
            <person name="Babiker R."/>
            <person name="Drula E."/>
            <person name="Ayuso-Fernandez I."/>
            <person name="Pacheco R."/>
            <person name="Padilla G."/>
            <person name="Ferreira P."/>
            <person name="Barriuso J."/>
            <person name="Kellner H."/>
            <person name="Castanera R."/>
            <person name="Alfaro M."/>
            <person name="Ramirez L."/>
            <person name="Pisabarro A.G."/>
            <person name="Kuo A."/>
            <person name="Tritt A."/>
            <person name="Lipzen A."/>
            <person name="He G."/>
            <person name="Yan M."/>
            <person name="Ng V."/>
            <person name="Cullen D."/>
            <person name="Martin F."/>
            <person name="Rosso M.-N."/>
            <person name="Henrissat B."/>
            <person name="Hibbett D."/>
            <person name="Martinez A.T."/>
            <person name="Grigoriev I.V."/>
        </authorList>
    </citation>
    <scope>NUCLEOTIDE SEQUENCE</scope>
    <source>
        <strain evidence="2">AH 40177</strain>
    </source>
</reference>
<evidence type="ECO:0000313" key="3">
    <source>
        <dbReference type="Proteomes" id="UP000772434"/>
    </source>
</evidence>
<feature type="signal peptide" evidence="1">
    <location>
        <begin position="1"/>
        <end position="18"/>
    </location>
</feature>
<dbReference type="AlphaFoldDB" id="A0A9P5Q185"/>
<name>A0A9P5Q185_9AGAR</name>
<dbReference type="OrthoDB" id="66726at2759"/>
<dbReference type="Proteomes" id="UP000772434">
    <property type="component" value="Unassembled WGS sequence"/>
</dbReference>
<keyword evidence="3" id="KW-1185">Reference proteome</keyword>
<protein>
    <submittedName>
        <fullName evidence="2">Uncharacterized protein</fullName>
    </submittedName>
</protein>
<dbReference type="EMBL" id="JADNRY010000019">
    <property type="protein sequence ID" value="KAF9073196.1"/>
    <property type="molecule type" value="Genomic_DNA"/>
</dbReference>
<comment type="caution">
    <text evidence="2">The sequence shown here is derived from an EMBL/GenBank/DDBJ whole genome shotgun (WGS) entry which is preliminary data.</text>
</comment>
<keyword evidence="1" id="KW-0732">Signal</keyword>
<evidence type="ECO:0000313" key="2">
    <source>
        <dbReference type="EMBL" id="KAF9073196.1"/>
    </source>
</evidence>
<proteinExistence type="predicted"/>
<sequence>MCRVLLLWSLMLLQTSEILPWPLAAQTDPVNLSLSSIVYRLGRWSASWETEDVCWHTFGAICVAFCVEGLVKGLDGNGHGFGFGFAEANTTPFNLVGYAFLLHIYSSPLTHAYKPYKADFNSEYSNSELLPSRPDSHILVTLTVPLLQLTLFHLLSVRKRWSRHRLVPTALASILSLTHFHITLIRYMIGASSSTLSSNSVTNITNATTTSIPYTYIPHHTTHGYPILNYIPNIFETMLLSTIILTIFLNTITQLLLTGSVNKPLLGLGINTNTSEGWMAMIPWDEDFSIVLLRIGTASFEASGKVGWGNEVGGVVASSPSDSDSSSAAARRYGSIRLTRSGVADVSPGHAEHTSQKGSTRIKNKILKGWHNEVRDVDLGSSATSTRRLWGINGIFTLNSQCFVELKKFVRTAWSVVLVAIRMGWEVVRGRRKLFQRHRRSPRQIVSRSPFGRRITG</sequence>
<gene>
    <name evidence="2" type="ORF">BDP27DRAFT_315435</name>
</gene>
<accession>A0A9P5Q185</accession>
<evidence type="ECO:0000256" key="1">
    <source>
        <dbReference type="SAM" id="SignalP"/>
    </source>
</evidence>